<dbReference type="GO" id="GO:0016853">
    <property type="term" value="F:isomerase activity"/>
    <property type="evidence" value="ECO:0007669"/>
    <property type="project" value="UniProtKB-KW"/>
</dbReference>
<organism evidence="10 11">
    <name type="scientific">Neohortaea acidophila</name>
    <dbReference type="NCBI Taxonomy" id="245834"/>
    <lineage>
        <taxon>Eukaryota</taxon>
        <taxon>Fungi</taxon>
        <taxon>Dikarya</taxon>
        <taxon>Ascomycota</taxon>
        <taxon>Pezizomycotina</taxon>
        <taxon>Dothideomycetes</taxon>
        <taxon>Dothideomycetidae</taxon>
        <taxon>Mycosphaerellales</taxon>
        <taxon>Teratosphaeriaceae</taxon>
        <taxon>Neohortaea</taxon>
    </lineage>
</organism>
<keyword evidence="4" id="KW-0256">Endoplasmic reticulum</keyword>
<evidence type="ECO:0000256" key="6">
    <source>
        <dbReference type="ARBA" id="ARBA00023136"/>
    </source>
</evidence>
<evidence type="ECO:0000313" key="10">
    <source>
        <dbReference type="EMBL" id="KAF2487952.1"/>
    </source>
</evidence>
<dbReference type="GO" id="GO:0005789">
    <property type="term" value="C:endoplasmic reticulum membrane"/>
    <property type="evidence" value="ECO:0007669"/>
    <property type="project" value="UniProtKB-SubCell"/>
</dbReference>
<dbReference type="EMBL" id="MU001631">
    <property type="protein sequence ID" value="KAF2487952.1"/>
    <property type="molecule type" value="Genomic_DNA"/>
</dbReference>
<dbReference type="AlphaFoldDB" id="A0A6A6Q6P4"/>
<keyword evidence="10" id="KW-0413">Isomerase</keyword>
<evidence type="ECO:0000313" key="11">
    <source>
        <dbReference type="Proteomes" id="UP000799767"/>
    </source>
</evidence>
<sequence>MRRGATVYFSSAIALVLALLLALHQALEHNAFAPFYIFDPDHVQATCLTSVQQNGNNTQALVAGVVDTLAADEKLRPYLNLRDEWILNNAGGAMGAVRIVHASLTEYMIVFGTALGTNGHTGRLTADDYFHILQGTQLAFSAGSYEAEVYPAGSVHYLPRGQAQQMSMPGLCFAIGYARGWIPGLFPLGYADGVFSTVDYVSLWDMTKITFREVVGNLLKGKI</sequence>
<evidence type="ECO:0000256" key="8">
    <source>
        <dbReference type="RuleBase" id="RU368083"/>
    </source>
</evidence>
<comment type="subcellular location">
    <subcellularLocation>
        <location evidence="1">Endoplasmic reticulum membrane</location>
    </subcellularLocation>
</comment>
<evidence type="ECO:0000256" key="4">
    <source>
        <dbReference type="ARBA" id="ARBA00022824"/>
    </source>
</evidence>
<evidence type="ECO:0000256" key="9">
    <source>
        <dbReference type="SAM" id="SignalP"/>
    </source>
</evidence>
<keyword evidence="3" id="KW-0812">Transmembrane</keyword>
<dbReference type="InterPro" id="IPR006716">
    <property type="entry name" value="ERG2_sigma1_rcpt-like"/>
</dbReference>
<gene>
    <name evidence="10" type="ORF">BDY17DRAFT_243352</name>
</gene>
<comment type="pathway">
    <text evidence="7 8">Steroid metabolism; ergosterol biosynthesis.</text>
</comment>
<dbReference type="PANTHER" id="PTHR10868:SF1">
    <property type="entry name" value="SIGMA NON-OPIOID INTRACELLULAR RECEPTOR 1"/>
    <property type="match status" value="1"/>
</dbReference>
<dbReference type="OrthoDB" id="347124at2759"/>
<keyword evidence="6" id="KW-0472">Membrane</keyword>
<dbReference type="RefSeq" id="XP_033594521.1">
    <property type="nucleotide sequence ID" value="XM_033730421.1"/>
</dbReference>
<comment type="similarity">
    <text evidence="2 8">Belongs to the ERG2 family.</text>
</comment>
<keyword evidence="9" id="KW-0732">Signal</keyword>
<protein>
    <recommendedName>
        <fullName evidence="8">C-8 sterol isomerase</fullName>
        <ecNumber evidence="8">5.-.-.-</ecNumber>
    </recommendedName>
    <alternativeName>
        <fullName evidence="8">Delta-8--delta-7 sterol isomerase</fullName>
    </alternativeName>
</protein>
<dbReference type="UniPathway" id="UPA00768"/>
<reference evidence="10" key="1">
    <citation type="journal article" date="2020" name="Stud. Mycol.">
        <title>101 Dothideomycetes genomes: a test case for predicting lifestyles and emergence of pathogens.</title>
        <authorList>
            <person name="Haridas S."/>
            <person name="Albert R."/>
            <person name="Binder M."/>
            <person name="Bloem J."/>
            <person name="Labutti K."/>
            <person name="Salamov A."/>
            <person name="Andreopoulos B."/>
            <person name="Baker S."/>
            <person name="Barry K."/>
            <person name="Bills G."/>
            <person name="Bluhm B."/>
            <person name="Cannon C."/>
            <person name="Castanera R."/>
            <person name="Culley D."/>
            <person name="Daum C."/>
            <person name="Ezra D."/>
            <person name="Gonzalez J."/>
            <person name="Henrissat B."/>
            <person name="Kuo A."/>
            <person name="Liang C."/>
            <person name="Lipzen A."/>
            <person name="Lutzoni F."/>
            <person name="Magnuson J."/>
            <person name="Mondo S."/>
            <person name="Nolan M."/>
            <person name="Ohm R."/>
            <person name="Pangilinan J."/>
            <person name="Park H.-J."/>
            <person name="Ramirez L."/>
            <person name="Alfaro M."/>
            <person name="Sun H."/>
            <person name="Tritt A."/>
            <person name="Yoshinaga Y."/>
            <person name="Zwiers L.-H."/>
            <person name="Turgeon B."/>
            <person name="Goodwin S."/>
            <person name="Spatafora J."/>
            <person name="Crous P."/>
            <person name="Grigoriev I."/>
        </authorList>
    </citation>
    <scope>NUCLEOTIDE SEQUENCE</scope>
    <source>
        <strain evidence="10">CBS 113389</strain>
    </source>
</reference>
<dbReference type="GeneID" id="54471423"/>
<evidence type="ECO:0000256" key="1">
    <source>
        <dbReference type="ARBA" id="ARBA00004586"/>
    </source>
</evidence>
<dbReference type="EC" id="5.-.-.-" evidence="8"/>
<comment type="function">
    <text evidence="8">Catalyzes the reaction which results in unsaturation at C-7 in the B ring of sterols.</text>
</comment>
<evidence type="ECO:0000256" key="7">
    <source>
        <dbReference type="ARBA" id="ARBA00029435"/>
    </source>
</evidence>
<accession>A0A6A6Q6P4</accession>
<dbReference type="Proteomes" id="UP000799767">
    <property type="component" value="Unassembled WGS sequence"/>
</dbReference>
<evidence type="ECO:0000256" key="5">
    <source>
        <dbReference type="ARBA" id="ARBA00022989"/>
    </source>
</evidence>
<evidence type="ECO:0000256" key="2">
    <source>
        <dbReference type="ARBA" id="ARBA00007141"/>
    </source>
</evidence>
<proteinExistence type="inferred from homology"/>
<dbReference type="GO" id="GO:0006696">
    <property type="term" value="P:ergosterol biosynthetic process"/>
    <property type="evidence" value="ECO:0007669"/>
    <property type="project" value="TreeGrafter"/>
</dbReference>
<evidence type="ECO:0000256" key="3">
    <source>
        <dbReference type="ARBA" id="ARBA00022692"/>
    </source>
</evidence>
<keyword evidence="5" id="KW-1133">Transmembrane helix</keyword>
<name>A0A6A6Q6P4_9PEZI</name>
<dbReference type="Pfam" id="PF04622">
    <property type="entry name" value="ERG2_Sigma1R"/>
    <property type="match status" value="1"/>
</dbReference>
<feature type="signal peptide" evidence="9">
    <location>
        <begin position="1"/>
        <end position="26"/>
    </location>
</feature>
<keyword evidence="11" id="KW-1185">Reference proteome</keyword>
<dbReference type="PANTHER" id="PTHR10868">
    <property type="entry name" value="SIGMA 1-TYPE OPIOID RECEPTOR-RELATED"/>
    <property type="match status" value="1"/>
</dbReference>
<feature type="chain" id="PRO_5025473955" description="C-8 sterol isomerase" evidence="9">
    <location>
        <begin position="27"/>
        <end position="223"/>
    </location>
</feature>